<evidence type="ECO:0000313" key="10">
    <source>
        <dbReference type="Proteomes" id="UP000050424"/>
    </source>
</evidence>
<dbReference type="GO" id="GO:0008270">
    <property type="term" value="F:zinc ion binding"/>
    <property type="evidence" value="ECO:0007669"/>
    <property type="project" value="UniProtKB-KW"/>
</dbReference>
<accession>A0A0P7B653</accession>
<dbReference type="Pfam" id="PF00856">
    <property type="entry name" value="SET"/>
    <property type="match status" value="1"/>
</dbReference>
<comment type="caution">
    <text evidence="9">The sequence shown here is derived from an EMBL/GenBank/DDBJ whole genome shotgun (WGS) entry which is preliminary data.</text>
</comment>
<evidence type="ECO:0000313" key="9">
    <source>
        <dbReference type="EMBL" id="KPM36097.1"/>
    </source>
</evidence>
<evidence type="ECO:0000256" key="6">
    <source>
        <dbReference type="SAM" id="SignalP"/>
    </source>
</evidence>
<dbReference type="Gene3D" id="1.10.220.160">
    <property type="match status" value="1"/>
</dbReference>
<dbReference type="SUPFAM" id="SSF82199">
    <property type="entry name" value="SET domain"/>
    <property type="match status" value="1"/>
</dbReference>
<feature type="domain" description="MYND-type" evidence="8">
    <location>
        <begin position="489"/>
        <end position="527"/>
    </location>
</feature>
<dbReference type="CDD" id="cd20071">
    <property type="entry name" value="SET_SMYD"/>
    <property type="match status" value="1"/>
</dbReference>
<dbReference type="SMART" id="SM00317">
    <property type="entry name" value="SET"/>
    <property type="match status" value="1"/>
</dbReference>
<dbReference type="InterPro" id="IPR002893">
    <property type="entry name" value="Znf_MYND"/>
</dbReference>
<dbReference type="SUPFAM" id="SSF144232">
    <property type="entry name" value="HIT/MYND zinc finger-like"/>
    <property type="match status" value="1"/>
</dbReference>
<evidence type="ECO:0000256" key="5">
    <source>
        <dbReference type="SAM" id="MobiDB-lite"/>
    </source>
</evidence>
<dbReference type="OrthoDB" id="265717at2759"/>
<dbReference type="PANTHER" id="PTHR12197">
    <property type="entry name" value="HISTONE-LYSINE N-METHYLTRANSFERASE SMYD"/>
    <property type="match status" value="1"/>
</dbReference>
<evidence type="ECO:0000256" key="2">
    <source>
        <dbReference type="ARBA" id="ARBA00022771"/>
    </source>
</evidence>
<dbReference type="PANTHER" id="PTHR12197:SF251">
    <property type="entry name" value="EG:BACR7C10.4 PROTEIN"/>
    <property type="match status" value="1"/>
</dbReference>
<keyword evidence="1" id="KW-0479">Metal-binding</keyword>
<dbReference type="STRING" id="78410.A0A0P7B653"/>
<keyword evidence="2 4" id="KW-0863">Zinc-finger</keyword>
<evidence type="ECO:0000256" key="4">
    <source>
        <dbReference type="PROSITE-ProRule" id="PRU00134"/>
    </source>
</evidence>
<evidence type="ECO:0000259" key="8">
    <source>
        <dbReference type="PROSITE" id="PS50865"/>
    </source>
</evidence>
<dbReference type="PROSITE" id="PS50280">
    <property type="entry name" value="SET"/>
    <property type="match status" value="1"/>
</dbReference>
<gene>
    <name evidence="9" type="ORF">AK830_g10469</name>
</gene>
<dbReference type="Gene3D" id="1.25.10.10">
    <property type="entry name" value="Leucine-rich Repeat Variant"/>
    <property type="match status" value="1"/>
</dbReference>
<evidence type="ECO:0000259" key="7">
    <source>
        <dbReference type="PROSITE" id="PS50280"/>
    </source>
</evidence>
<keyword evidence="10" id="KW-1185">Reference proteome</keyword>
<dbReference type="EMBL" id="LKCW01000218">
    <property type="protein sequence ID" value="KPM36097.1"/>
    <property type="molecule type" value="Genomic_DNA"/>
</dbReference>
<keyword evidence="3" id="KW-0862">Zinc</keyword>
<feature type="region of interest" description="Disordered" evidence="5">
    <location>
        <begin position="404"/>
        <end position="424"/>
    </location>
</feature>
<feature type="chain" id="PRO_5006135448" evidence="6">
    <location>
        <begin position="33"/>
        <end position="946"/>
    </location>
</feature>
<organism evidence="9 10">
    <name type="scientific">Neonectria ditissima</name>
    <dbReference type="NCBI Taxonomy" id="78410"/>
    <lineage>
        <taxon>Eukaryota</taxon>
        <taxon>Fungi</taxon>
        <taxon>Dikarya</taxon>
        <taxon>Ascomycota</taxon>
        <taxon>Pezizomycotina</taxon>
        <taxon>Sordariomycetes</taxon>
        <taxon>Hypocreomycetidae</taxon>
        <taxon>Hypocreales</taxon>
        <taxon>Nectriaceae</taxon>
        <taxon>Neonectria</taxon>
    </lineage>
</organism>
<keyword evidence="6" id="KW-0732">Signal</keyword>
<dbReference type="InterPro" id="IPR011989">
    <property type="entry name" value="ARM-like"/>
</dbReference>
<dbReference type="InterPro" id="IPR050869">
    <property type="entry name" value="H3K4_H4K5_MeTrfase"/>
</dbReference>
<dbReference type="PROSITE" id="PS50865">
    <property type="entry name" value="ZF_MYND_2"/>
    <property type="match status" value="1"/>
</dbReference>
<dbReference type="Pfam" id="PF01753">
    <property type="entry name" value="zf-MYND"/>
    <property type="match status" value="1"/>
</dbReference>
<name>A0A0P7B653_9HYPO</name>
<proteinExistence type="predicted"/>
<dbReference type="Proteomes" id="UP000050424">
    <property type="component" value="Unassembled WGS sequence"/>
</dbReference>
<feature type="signal peptide" evidence="6">
    <location>
        <begin position="1"/>
        <end position="32"/>
    </location>
</feature>
<sequence>MAPSRAKANSFSLLLVVFFGVLVCIFAAPAQASSSPQPSPSTDVDLICHTSDPGECYPRVFQPTDEFQVVHDDQEIPNGLHVRLNIWTGLKEAKINVPDEADPSLEGLPVDQAVIVVDPEQPDAPQIPRGAPEFETVGKIKEPQPEYQAHPFFQAMKMLKSGAKDGDKAFDDALEGMEELSHDIYYGLKITEDPAVLKALFCLMTDHGLPSAEGTTPRDQQAAAILAGALQNNPTALKAVNKEWVNIMEFKCPKNGKPLSEGFYSSFMPSDSTTGADAKQAASRAKAKAAAINGLIKSDSIRAEFLKNDGMRNLLQVLVPEGKEWATAQRKVGQVVVDTFLDSDMGAKLGQWPRTPRLNDAECRTAEGETDEGCWDYHAERIMKANKRDSGHWSKDLHSRLAVARKDKKAAPTPAPTPDGFQTHSYSKFNTRIKKYPGSMSQPAAIQVRPHATKGRALFAAQSFPPGSTILPFTPALLLPALSHAGSVCAHCLRPGTPRACSRCHAAAYCDAACQAAAWAAVHAKECKVLRRVAAQGRPGLPTPVRAVVQALLKPEVGHALLPLEGNVEAWRCSARWADMEMMAMGAVAFAGLGTTQENVQKTVELLCKIQTNAFHRYDSDLGQVGIFLEPTLAMANHSCIPNAMVQFIGRKAILRAETPIEVGDEIEISYTGDLNVYQVCAISPSVDLNRASLVFDPSKLRHQPAAAKDFKAALANKYSEAAADIIDSRETPNPLDERRRALEAHYRECQPLVSEGFWGVSPLPQVLAEISIYYAEEGNFIYALATACHVATACDPYRYVAPFHPVRAKGLFLIGKLLANTAADTAALGDSFDAMASPSGGFNQKAIQTLQGIDQVSLCQMLLLMILQQTPTGYAAEWELSVSAREMLHDIDQLPGRDKELSLINAWKQNPDNDQSREFFEYAVLKQIDALANLGREILAADFGP</sequence>
<protein>
    <submittedName>
        <fullName evidence="9">Uncharacterized protein</fullName>
    </submittedName>
</protein>
<dbReference type="AlphaFoldDB" id="A0A0P7B653"/>
<dbReference type="Gene3D" id="2.170.270.10">
    <property type="entry name" value="SET domain"/>
    <property type="match status" value="1"/>
</dbReference>
<dbReference type="Gene3D" id="6.10.140.2220">
    <property type="match status" value="1"/>
</dbReference>
<dbReference type="GO" id="GO:0005634">
    <property type="term" value="C:nucleus"/>
    <property type="evidence" value="ECO:0007669"/>
    <property type="project" value="TreeGrafter"/>
</dbReference>
<dbReference type="InterPro" id="IPR001214">
    <property type="entry name" value="SET_dom"/>
</dbReference>
<reference evidence="9 10" key="1">
    <citation type="submission" date="2015-09" db="EMBL/GenBank/DDBJ databases">
        <title>Draft genome of a European isolate of the apple canker pathogen Neonectria ditissima.</title>
        <authorList>
            <person name="Gomez-Cortecero A."/>
            <person name="Harrison R.J."/>
            <person name="Armitage A.D."/>
        </authorList>
    </citation>
    <scope>NUCLEOTIDE SEQUENCE [LARGE SCALE GENOMIC DNA]</scope>
    <source>
        <strain evidence="9 10">R09/05</strain>
    </source>
</reference>
<evidence type="ECO:0000256" key="3">
    <source>
        <dbReference type="ARBA" id="ARBA00022833"/>
    </source>
</evidence>
<dbReference type="InterPro" id="IPR046341">
    <property type="entry name" value="SET_dom_sf"/>
</dbReference>
<feature type="domain" description="SET" evidence="7">
    <location>
        <begin position="444"/>
        <end position="672"/>
    </location>
</feature>
<evidence type="ECO:0000256" key="1">
    <source>
        <dbReference type="ARBA" id="ARBA00022723"/>
    </source>
</evidence>